<sequence length="109" mass="12491">MSFKVESNYMQHADCISDRIWVTEAISSQGSVEGAKLSSLIQQHRSSQYLNHVYSTPRMSDIYHILANETSFKSSFRNGAFIWISDSRCQDNVILTLEKPIYNNAPQWA</sequence>
<name>A0ABU7A8C5_9TELE</name>
<reference evidence="1 2" key="1">
    <citation type="submission" date="2021-07" db="EMBL/GenBank/DDBJ databases">
        <authorList>
            <person name="Palmer J.M."/>
        </authorList>
    </citation>
    <scope>NUCLEOTIDE SEQUENCE [LARGE SCALE GENOMIC DNA]</scope>
    <source>
        <strain evidence="1 2">AT_MEX2019</strain>
        <tissue evidence="1">Muscle</tissue>
    </source>
</reference>
<keyword evidence="2" id="KW-1185">Reference proteome</keyword>
<gene>
    <name evidence="1" type="ORF">ATANTOWER_028412</name>
</gene>
<dbReference type="EMBL" id="JAHUTI010007136">
    <property type="protein sequence ID" value="MED6234386.1"/>
    <property type="molecule type" value="Genomic_DNA"/>
</dbReference>
<dbReference type="Proteomes" id="UP001345963">
    <property type="component" value="Unassembled WGS sequence"/>
</dbReference>
<evidence type="ECO:0000313" key="1">
    <source>
        <dbReference type="EMBL" id="MED6234386.1"/>
    </source>
</evidence>
<protein>
    <submittedName>
        <fullName evidence="1">Uncharacterized protein</fullName>
    </submittedName>
</protein>
<proteinExistence type="predicted"/>
<evidence type="ECO:0000313" key="2">
    <source>
        <dbReference type="Proteomes" id="UP001345963"/>
    </source>
</evidence>
<organism evidence="1 2">
    <name type="scientific">Ataeniobius toweri</name>
    <dbReference type="NCBI Taxonomy" id="208326"/>
    <lineage>
        <taxon>Eukaryota</taxon>
        <taxon>Metazoa</taxon>
        <taxon>Chordata</taxon>
        <taxon>Craniata</taxon>
        <taxon>Vertebrata</taxon>
        <taxon>Euteleostomi</taxon>
        <taxon>Actinopterygii</taxon>
        <taxon>Neopterygii</taxon>
        <taxon>Teleostei</taxon>
        <taxon>Neoteleostei</taxon>
        <taxon>Acanthomorphata</taxon>
        <taxon>Ovalentaria</taxon>
        <taxon>Atherinomorphae</taxon>
        <taxon>Cyprinodontiformes</taxon>
        <taxon>Goodeidae</taxon>
        <taxon>Ataeniobius</taxon>
    </lineage>
</organism>
<accession>A0ABU7A8C5</accession>
<comment type="caution">
    <text evidence="1">The sequence shown here is derived from an EMBL/GenBank/DDBJ whole genome shotgun (WGS) entry which is preliminary data.</text>
</comment>